<sequence length="80" mass="8962">MRIRKKPISCTSPKNKKNSGNFFRTTFGFQILLDSQKPVKSANLTRREKQSETSEGHFGNLVVRLCVVGEDDDESDEGSA</sequence>
<dbReference type="Proteomes" id="UP000030645">
    <property type="component" value="Unassembled WGS sequence"/>
</dbReference>
<evidence type="ECO:0000313" key="1">
    <source>
        <dbReference type="EMBL" id="EXB54540.1"/>
    </source>
</evidence>
<accession>W9QUL4</accession>
<organism evidence="1 2">
    <name type="scientific">Morus notabilis</name>
    <dbReference type="NCBI Taxonomy" id="981085"/>
    <lineage>
        <taxon>Eukaryota</taxon>
        <taxon>Viridiplantae</taxon>
        <taxon>Streptophyta</taxon>
        <taxon>Embryophyta</taxon>
        <taxon>Tracheophyta</taxon>
        <taxon>Spermatophyta</taxon>
        <taxon>Magnoliopsida</taxon>
        <taxon>eudicotyledons</taxon>
        <taxon>Gunneridae</taxon>
        <taxon>Pentapetalae</taxon>
        <taxon>rosids</taxon>
        <taxon>fabids</taxon>
        <taxon>Rosales</taxon>
        <taxon>Moraceae</taxon>
        <taxon>Moreae</taxon>
        <taxon>Morus</taxon>
    </lineage>
</organism>
<name>W9QUL4_9ROSA</name>
<evidence type="ECO:0000313" key="2">
    <source>
        <dbReference type="Proteomes" id="UP000030645"/>
    </source>
</evidence>
<protein>
    <submittedName>
        <fullName evidence="1">Uncharacterized protein</fullName>
    </submittedName>
</protein>
<keyword evidence="2" id="KW-1185">Reference proteome</keyword>
<gene>
    <name evidence="1" type="ORF">L484_006288</name>
</gene>
<dbReference type="AlphaFoldDB" id="W9QUL4"/>
<reference evidence="2" key="1">
    <citation type="submission" date="2013-01" db="EMBL/GenBank/DDBJ databases">
        <title>Draft Genome Sequence of a Mulberry Tree, Morus notabilis C.K. Schneid.</title>
        <authorList>
            <person name="He N."/>
            <person name="Zhao S."/>
        </authorList>
    </citation>
    <scope>NUCLEOTIDE SEQUENCE</scope>
</reference>
<dbReference type="EMBL" id="KE344189">
    <property type="protein sequence ID" value="EXB54540.1"/>
    <property type="molecule type" value="Genomic_DNA"/>
</dbReference>
<proteinExistence type="predicted"/>